<organism evidence="1 2">
    <name type="scientific">Candidatus Dormiibacter inghamiae</name>
    <dbReference type="NCBI Taxonomy" id="3127013"/>
    <lineage>
        <taxon>Bacteria</taxon>
        <taxon>Bacillati</taxon>
        <taxon>Candidatus Dormiibacterota</taxon>
        <taxon>Candidatus Dormibacteria</taxon>
        <taxon>Candidatus Dormibacterales</taxon>
        <taxon>Candidatus Dormibacteraceae</taxon>
        <taxon>Candidatus Dormiibacter</taxon>
    </lineage>
</organism>
<dbReference type="AlphaFoldDB" id="A0A934N794"/>
<dbReference type="EMBL" id="JAEKNQ010000036">
    <property type="protein sequence ID" value="MBJ7603380.1"/>
    <property type="molecule type" value="Genomic_DNA"/>
</dbReference>
<evidence type="ECO:0000313" key="2">
    <source>
        <dbReference type="Proteomes" id="UP000620075"/>
    </source>
</evidence>
<dbReference type="RefSeq" id="WP_338179313.1">
    <property type="nucleotide sequence ID" value="NZ_JAEKNQ010000036.1"/>
</dbReference>
<name>A0A934N794_9BACT</name>
<reference evidence="1 2" key="1">
    <citation type="submission" date="2020-10" db="EMBL/GenBank/DDBJ databases">
        <title>Ca. Dormibacterota MAGs.</title>
        <authorList>
            <person name="Montgomery K."/>
        </authorList>
    </citation>
    <scope>NUCLEOTIDE SEQUENCE [LARGE SCALE GENOMIC DNA]</scope>
    <source>
        <strain evidence="1">SC8811_S16_3</strain>
    </source>
</reference>
<sequence length="101" mass="11050">MAPVHQLNVYGAFGGYSGPLAPGASAYWQWTGGPAGTVRPFWITAANEGGPEGVADVEVLHVRWEVGSDGRATPRLLFEIHNNGHTPCYYYFYGSWTDVIY</sequence>
<gene>
    <name evidence="1" type="ORF">JF888_09370</name>
</gene>
<accession>A0A934N794</accession>
<comment type="caution">
    <text evidence="1">The sequence shown here is derived from an EMBL/GenBank/DDBJ whole genome shotgun (WGS) entry which is preliminary data.</text>
</comment>
<proteinExistence type="predicted"/>
<dbReference type="Proteomes" id="UP000620075">
    <property type="component" value="Unassembled WGS sequence"/>
</dbReference>
<protein>
    <submittedName>
        <fullName evidence="1">Uncharacterized protein</fullName>
    </submittedName>
</protein>
<evidence type="ECO:0000313" key="1">
    <source>
        <dbReference type="EMBL" id="MBJ7603380.1"/>
    </source>
</evidence>